<accession>A0A8J9SBA2</accession>
<dbReference type="InterPro" id="IPR051104">
    <property type="entry name" value="FAD_monoxygenase"/>
</dbReference>
<evidence type="ECO:0000256" key="3">
    <source>
        <dbReference type="ARBA" id="ARBA00023002"/>
    </source>
</evidence>
<dbReference type="SUPFAM" id="SSF51905">
    <property type="entry name" value="FAD/NAD(P)-binding domain"/>
    <property type="match status" value="1"/>
</dbReference>
<dbReference type="EMBL" id="OU594943">
    <property type="protein sequence ID" value="CAG9285236.1"/>
    <property type="molecule type" value="Genomic_DNA"/>
</dbReference>
<evidence type="ECO:0000256" key="1">
    <source>
        <dbReference type="ARBA" id="ARBA00022630"/>
    </source>
</evidence>
<dbReference type="InterPro" id="IPR002938">
    <property type="entry name" value="FAD-bd"/>
</dbReference>
<evidence type="ECO:0000313" key="5">
    <source>
        <dbReference type="EMBL" id="CAG9285236.1"/>
    </source>
</evidence>
<feature type="domain" description="FAD-binding" evidence="4">
    <location>
        <begin position="284"/>
        <end position="330"/>
    </location>
</feature>
<proteinExistence type="predicted"/>
<dbReference type="PANTHER" id="PTHR46720">
    <property type="entry name" value="HYDROXYLASE, PUTATIVE (AFU_ORTHOLOGUE AFUA_3G01460)-RELATED"/>
    <property type="match status" value="1"/>
</dbReference>
<dbReference type="GO" id="GO:0044550">
    <property type="term" value="P:secondary metabolite biosynthetic process"/>
    <property type="evidence" value="ECO:0007669"/>
    <property type="project" value="TreeGrafter"/>
</dbReference>
<dbReference type="PANTHER" id="PTHR46720:SF3">
    <property type="entry name" value="FAD-BINDING DOMAIN-CONTAINING PROTEIN-RELATED"/>
    <property type="match status" value="1"/>
</dbReference>
<dbReference type="AlphaFoldDB" id="A0A8J9SBA2"/>
<name>A0A8J9SBA2_PHATR</name>
<keyword evidence="3" id="KW-0560">Oxidoreductase</keyword>
<keyword evidence="2" id="KW-0274">FAD</keyword>
<dbReference type="InterPro" id="IPR036188">
    <property type="entry name" value="FAD/NAD-bd_sf"/>
</dbReference>
<dbReference type="Pfam" id="PF01494">
    <property type="entry name" value="FAD_binding_3"/>
    <property type="match status" value="1"/>
</dbReference>
<keyword evidence="1" id="KW-0285">Flavoprotein</keyword>
<protein>
    <recommendedName>
        <fullName evidence="4">FAD-binding domain-containing protein</fullName>
    </recommendedName>
</protein>
<organism evidence="5">
    <name type="scientific">Phaeodactylum tricornutum</name>
    <name type="common">Diatom</name>
    <dbReference type="NCBI Taxonomy" id="2850"/>
    <lineage>
        <taxon>Eukaryota</taxon>
        <taxon>Sar</taxon>
        <taxon>Stramenopiles</taxon>
        <taxon>Ochrophyta</taxon>
        <taxon>Bacillariophyta</taxon>
        <taxon>Bacillariophyceae</taxon>
        <taxon>Bacillariophycidae</taxon>
        <taxon>Naviculales</taxon>
        <taxon>Phaeodactylaceae</taxon>
        <taxon>Phaeodactylum</taxon>
    </lineage>
</organism>
<dbReference type="Gene3D" id="3.50.50.60">
    <property type="entry name" value="FAD/NAD(P)-binding domain"/>
    <property type="match status" value="1"/>
</dbReference>
<reference evidence="5" key="1">
    <citation type="submission" date="2022-02" db="EMBL/GenBank/DDBJ databases">
        <authorList>
            <person name="Giguere J D."/>
        </authorList>
    </citation>
    <scope>NUCLEOTIDE SEQUENCE</scope>
    <source>
        <strain evidence="5">CCAP 1055/1</strain>
    </source>
</reference>
<evidence type="ECO:0000256" key="2">
    <source>
        <dbReference type="ARBA" id="ARBA00022827"/>
    </source>
</evidence>
<dbReference type="GO" id="GO:0071949">
    <property type="term" value="F:FAD binding"/>
    <property type="evidence" value="ECO:0007669"/>
    <property type="project" value="InterPro"/>
</dbReference>
<evidence type="ECO:0000259" key="4">
    <source>
        <dbReference type="Pfam" id="PF01494"/>
    </source>
</evidence>
<dbReference type="Proteomes" id="UP000836788">
    <property type="component" value="Chromosome 2"/>
</dbReference>
<sequence length="408" mass="44749">MDAGLLQTGVRSRCKPWNPASPFDTLLDLDLLKTVQNADSDVSNALIQEGKLVWTSIMRGALQEALYGTLPSNIRQNVQFGKVLVDLRSVREGGIECLFSDGSVVGPFDVVVGCDGIKSVCKEYVENGRILPKDAKREGDSVAVYSGLRIRYAVKDGNSEEKQAETATLSQYFGEGAYGLDGIYGAGPGQPHTKCAFLVYLDPDYVGPFKKKRARLESKPSVDENADWTQDVRKSIEVARETMLDQTKSLGVPDTDLSPTISAADRFFELGVYFHNPFSTQGWSREMTDSKGGSVVLCGDAAHALPPFLGQGSNQAIQDAYCLAKQLYAYNAEIEQGRDANLNAMLKDYENTRWPSTFGIFWKSTFLGYLETGGEDGLYARFRDVFFKTMGAVGIAERVLLSAAKPKI</sequence>
<gene>
    <name evidence="5" type="ORF">PTTT1_LOCUS28407</name>
</gene>
<dbReference type="GO" id="GO:0016491">
    <property type="term" value="F:oxidoreductase activity"/>
    <property type="evidence" value="ECO:0007669"/>
    <property type="project" value="UniProtKB-KW"/>
</dbReference>